<proteinExistence type="predicted"/>
<sequence length="307" mass="35382">MRKQIPIKIAAFIILIICSFIAYAGLFKHQGQAPHIEGIFWQPDNNTTPPEGNWHYLGVNTFVPQWSVVESKSWWKESNFPQWEKAISLEKIRQEPWAKNLILGLAGEYNEPKARANVTELGEKSAEIIKEQKTVPKGYYFPVEADPTWLRVSALGQVLNKLPVPVWVSIYSGEREPEHYDLWVKSWLPEHNGVFFQDGVGVGVRSPQQAKHILDQLEQKLGKDKVIIVLEAFRVKKNGQFRAAYPWEIISQLKAYEGKTVYIFDGPHYMNRWSVNIVSLWYRLTYGDTNNTSISENKSLTHHYANS</sequence>
<dbReference type="Proteomes" id="UP000294355">
    <property type="component" value="Chromosome"/>
</dbReference>
<gene>
    <name evidence="1" type="ORF">AC2117_00963</name>
</gene>
<name>A0A446ZH56_ACICA</name>
<dbReference type="OrthoDB" id="8445543at2"/>
<accession>A0A446ZH56</accession>
<dbReference type="EMBL" id="LS999521">
    <property type="protein sequence ID" value="VAX43796.1"/>
    <property type="molecule type" value="Genomic_DNA"/>
</dbReference>
<dbReference type="RefSeq" id="WP_133972293.1">
    <property type="nucleotide sequence ID" value="NZ_LS999521.1"/>
</dbReference>
<protein>
    <submittedName>
        <fullName evidence="1">Uncharacterized protein</fullName>
    </submittedName>
</protein>
<dbReference type="AlphaFoldDB" id="A0A446ZH56"/>
<evidence type="ECO:0000313" key="1">
    <source>
        <dbReference type="EMBL" id="VAX43796.1"/>
    </source>
</evidence>
<organism evidence="1 2">
    <name type="scientific">Acinetobacter calcoaceticus</name>
    <dbReference type="NCBI Taxonomy" id="471"/>
    <lineage>
        <taxon>Bacteria</taxon>
        <taxon>Pseudomonadati</taxon>
        <taxon>Pseudomonadota</taxon>
        <taxon>Gammaproteobacteria</taxon>
        <taxon>Moraxellales</taxon>
        <taxon>Moraxellaceae</taxon>
        <taxon>Acinetobacter</taxon>
        <taxon>Acinetobacter calcoaceticus/baumannii complex</taxon>
    </lineage>
</organism>
<reference evidence="1 2" key="1">
    <citation type="submission" date="2018-08" db="EMBL/GenBank/DDBJ databases">
        <authorList>
            <person name="Gonzaga-Molto A."/>
        </authorList>
    </citation>
    <scope>NUCLEOTIDE SEQUENCE [LARGE SCALE GENOMIC DNA]</scope>
    <source>
        <strain evidence="1">Acinetobacter calcoaceticus str. 2117</strain>
    </source>
</reference>
<evidence type="ECO:0000313" key="2">
    <source>
        <dbReference type="Proteomes" id="UP000294355"/>
    </source>
</evidence>